<accession>A0A412VFK0</accession>
<sequence length="90" mass="9964">MNTRSGEMVSPQVAKLGNIEGLQDSNFSLPDGQAFLLKNEGNEDVYLEVTPAGMDDGTFIETRLYPGWNPEIIKAVKQTSLSNVKLKWGY</sequence>
<proteinExistence type="predicted"/>
<dbReference type="RefSeq" id="WP_005778775.1">
    <property type="nucleotide sequence ID" value="NZ_QRYT01000058.1"/>
</dbReference>
<reference evidence="1 2" key="1">
    <citation type="submission" date="2018-08" db="EMBL/GenBank/DDBJ databases">
        <title>A genome reference for cultivated species of the human gut microbiota.</title>
        <authorList>
            <person name="Zou Y."/>
            <person name="Xue W."/>
            <person name="Luo G."/>
        </authorList>
    </citation>
    <scope>NUCLEOTIDE SEQUENCE [LARGE SCALE GENOMIC DNA]</scope>
    <source>
        <strain evidence="1 2">AF14-8</strain>
    </source>
</reference>
<dbReference type="Proteomes" id="UP000285379">
    <property type="component" value="Unassembled WGS sequence"/>
</dbReference>
<evidence type="ECO:0000313" key="1">
    <source>
        <dbReference type="EMBL" id="RGV04529.1"/>
    </source>
</evidence>
<name>A0A412VFK0_PHOVU</name>
<dbReference type="EMBL" id="QRYT01000058">
    <property type="protein sequence ID" value="RGV04529.1"/>
    <property type="molecule type" value="Genomic_DNA"/>
</dbReference>
<gene>
    <name evidence="1" type="ORF">DWW27_18780</name>
</gene>
<comment type="caution">
    <text evidence="1">The sequence shown here is derived from an EMBL/GenBank/DDBJ whole genome shotgun (WGS) entry which is preliminary data.</text>
</comment>
<dbReference type="AlphaFoldDB" id="A0A412VFK0"/>
<protein>
    <submittedName>
        <fullName evidence="1">Uncharacterized protein</fullName>
    </submittedName>
</protein>
<organism evidence="1 2">
    <name type="scientific">Phocaeicola vulgatus</name>
    <name type="common">Bacteroides vulgatus</name>
    <dbReference type="NCBI Taxonomy" id="821"/>
    <lineage>
        <taxon>Bacteria</taxon>
        <taxon>Pseudomonadati</taxon>
        <taxon>Bacteroidota</taxon>
        <taxon>Bacteroidia</taxon>
        <taxon>Bacteroidales</taxon>
        <taxon>Bacteroidaceae</taxon>
        <taxon>Phocaeicola</taxon>
    </lineage>
</organism>
<evidence type="ECO:0000313" key="2">
    <source>
        <dbReference type="Proteomes" id="UP000285379"/>
    </source>
</evidence>